<feature type="domain" description="POU-specific atypical" evidence="2">
    <location>
        <begin position="546"/>
        <end position="642"/>
    </location>
</feature>
<feature type="compositionally biased region" description="Basic and acidic residues" evidence="1">
    <location>
        <begin position="231"/>
        <end position="242"/>
    </location>
</feature>
<evidence type="ECO:0000259" key="2">
    <source>
        <dbReference type="PROSITE" id="PS51936"/>
    </source>
</evidence>
<dbReference type="eggNOG" id="ENOG502TJ1Q">
    <property type="taxonomic scope" value="Eukaryota"/>
</dbReference>
<dbReference type="EMBL" id="DS268409">
    <property type="protein sequence ID" value="EFO95521.1"/>
    <property type="molecule type" value="Genomic_DNA"/>
</dbReference>
<feature type="region of interest" description="Disordered" evidence="1">
    <location>
        <begin position="199"/>
        <end position="262"/>
    </location>
</feature>
<dbReference type="GO" id="GO:0005634">
    <property type="term" value="C:nucleus"/>
    <property type="evidence" value="ECO:0007669"/>
    <property type="project" value="UniProtKB-ARBA"/>
</dbReference>
<evidence type="ECO:0000256" key="1">
    <source>
        <dbReference type="SAM" id="MobiDB-lite"/>
    </source>
</evidence>
<feature type="compositionally biased region" description="Low complexity" evidence="1">
    <location>
        <begin position="126"/>
        <end position="135"/>
    </location>
</feature>
<dbReference type="OrthoDB" id="10502066at2759"/>
<evidence type="ECO:0000313" key="4">
    <source>
        <dbReference type="Proteomes" id="UP000008281"/>
    </source>
</evidence>
<protein>
    <recommendedName>
        <fullName evidence="2">POU-specific atypical domain-containing protein</fullName>
    </recommendedName>
</protein>
<dbReference type="InterPro" id="IPR044869">
    <property type="entry name" value="HNF-1_POU"/>
</dbReference>
<dbReference type="GO" id="GO:0003677">
    <property type="term" value="F:DNA binding"/>
    <property type="evidence" value="ECO:0007669"/>
    <property type="project" value="InterPro"/>
</dbReference>
<feature type="region of interest" description="Disordered" evidence="1">
    <location>
        <begin position="115"/>
        <end position="149"/>
    </location>
</feature>
<feature type="compositionally biased region" description="Basic and acidic residues" evidence="1">
    <location>
        <begin position="499"/>
        <end position="508"/>
    </location>
</feature>
<reference evidence="3" key="1">
    <citation type="submission" date="2007-07" db="EMBL/GenBank/DDBJ databases">
        <title>PCAP assembly of the Caenorhabditis remanei genome.</title>
        <authorList>
            <consortium name="The Caenorhabditis remanei Sequencing Consortium"/>
            <person name="Wilson R.K."/>
        </authorList>
    </citation>
    <scope>NUCLEOTIDE SEQUENCE [LARGE SCALE GENOMIC DNA]</scope>
    <source>
        <strain evidence="3">PB4641</strain>
    </source>
</reference>
<dbReference type="Proteomes" id="UP000008281">
    <property type="component" value="Unassembled WGS sequence"/>
</dbReference>
<proteinExistence type="predicted"/>
<dbReference type="HOGENOM" id="CLU_388431_0_0_1"/>
<dbReference type="Gene3D" id="1.10.260.40">
    <property type="entry name" value="lambda repressor-like DNA-binding domains"/>
    <property type="match status" value="1"/>
</dbReference>
<organism evidence="4">
    <name type="scientific">Caenorhabditis remanei</name>
    <name type="common">Caenorhabditis vulgaris</name>
    <dbReference type="NCBI Taxonomy" id="31234"/>
    <lineage>
        <taxon>Eukaryota</taxon>
        <taxon>Metazoa</taxon>
        <taxon>Ecdysozoa</taxon>
        <taxon>Nematoda</taxon>
        <taxon>Chromadorea</taxon>
        <taxon>Rhabditida</taxon>
        <taxon>Rhabditina</taxon>
        <taxon>Rhabditomorpha</taxon>
        <taxon>Rhabditoidea</taxon>
        <taxon>Rhabditidae</taxon>
        <taxon>Peloderinae</taxon>
        <taxon>Caenorhabditis</taxon>
    </lineage>
</organism>
<name>E3LID1_CAERE</name>
<accession>E3LID1</accession>
<gene>
    <name evidence="3" type="ORF">CRE_09355</name>
</gene>
<evidence type="ECO:0000313" key="3">
    <source>
        <dbReference type="EMBL" id="EFO95521.1"/>
    </source>
</evidence>
<dbReference type="InterPro" id="IPR010982">
    <property type="entry name" value="Lambda_DNA-bd_dom_sf"/>
</dbReference>
<keyword evidence="4" id="KW-1185">Reference proteome</keyword>
<dbReference type="PROSITE" id="PS51936">
    <property type="entry name" value="POU_4"/>
    <property type="match status" value="1"/>
</dbReference>
<feature type="region of interest" description="Disordered" evidence="1">
    <location>
        <begin position="461"/>
        <end position="520"/>
    </location>
</feature>
<feature type="compositionally biased region" description="Polar residues" evidence="1">
    <location>
        <begin position="200"/>
        <end position="224"/>
    </location>
</feature>
<dbReference type="InParanoid" id="E3LID1"/>
<dbReference type="AlphaFoldDB" id="E3LID1"/>
<sequence length="711" mass="80668">MDVPNPYQYDLLMQLHFSGISPPQLVHNLPLIRTELSSEENQERQLLLRSRIHPHNNAGEQSKYGSINNNFWQHAAYQQQMQQQGVPMMGTGAQQNHAWAQAQHAARMAYLQRSQMNSGQPPPSMSHPHQQYYQQMPSGQQVPPGSQAPPGMYTQPGFSPSYCSEPVNYKQWMQRMQRSALMMMPMFRHESGQGIPQMDPTASTHDPVQSATPVNCTGNESETIPLSLADVGERPPTSKKELGGNAPHRIQQHTRQDVQMHSQKANQEPIVIKRTMGNDGHQEIKHPRLTPPASAHYISTHSNKRDTTIRYDMDGLLIVDVTSSPSANITLDSSTTHQSQKCARSESMSTTCQEANSPEEACSGKLYTKIKSQSTIIDLKMRLNERLETYRSKGSVSPSGDHHASQGGQFQRVEAYPLSLNDCDPSSPTIVNSSGYYHQTSCQQETCDSVPDDTKIREASIEPPRLTPHPPMRSSPDQDTADLTYLPGPLEQSGLVPKEQVKEQENDHAQTTASHIDSPASGYICHPKKSKIQKKQLERIVKANEVKRPTFHFLDTNGLEDEIVMFEKMNTTRFANKLSDFMSKNNISRVQLAEMTETNPYYITWFLERNFKDIHVDCRRIYIIWYLRCRASPKMLQCYIGLPRIQSSIDMTFSERQISRLKELIPKDTVMQKTVVEAIIKKINGEIPKTTKTVHLTPKLVKIWCNWIKRK</sequence>
<dbReference type="SUPFAM" id="SSF47413">
    <property type="entry name" value="lambda repressor-like DNA-binding domains"/>
    <property type="match status" value="1"/>
</dbReference>